<dbReference type="AlphaFoldDB" id="A0A4S8H8W3"/>
<sequence length="514" mass="59567">MNNTITRKYFPLFQKLSSSPVYLYPFLIVLYFVLHECNANFGLIPVPFSVWFAFCYLFVTLVIFLLASWYFNKATKSLLFTALIVIILLFFGAMHDFVKKLSVPDLFKQYRFWLPFLSAIVIGSIIFLRKSAKEFLSLNRYLFITFGVLCIWELLHLGFNVVSKENKNNILFADTSFDKKLHPAYDSTQSSPSIYFIILDAFTSSSCLKKEFNYDNAGLDSFLTGKGFYIVTNSKSNYPVTPYSIASFLNFSYLKDEVTAQEMTARDRIRGGTSVGANRLVPYLERKGYNIFNYSIFNLNGHPVQGADYFYSLKQRMLSGQTLLGRIQRDIFWNVRTFIGQSPKEYHKQMVKHSNDYIYDKLNGLKAAAGYPSTKPKFVYCHLMLPHGPYIFHRDGTFVQDSEQKPADEKKAYLDQLIFARQLLKSAINTIFKKDTLNKIIVVAGDHGFRDYGTSDKIPQTFENLHAIYFYDKNYQSLHDSLTPVNTFRIVLNQYFQEHLVPLRDTSIFVYDPF</sequence>
<gene>
    <name evidence="3" type="ORF">FAM09_30240</name>
</gene>
<protein>
    <recommendedName>
        <fullName evidence="2">Sulfatase N-terminal domain-containing protein</fullName>
    </recommendedName>
</protein>
<keyword evidence="1" id="KW-0472">Membrane</keyword>
<dbReference type="Pfam" id="PF00884">
    <property type="entry name" value="Sulfatase"/>
    <property type="match status" value="1"/>
</dbReference>
<feature type="transmembrane region" description="Helical" evidence="1">
    <location>
        <begin position="21"/>
        <end position="44"/>
    </location>
</feature>
<keyword evidence="4" id="KW-1185">Reference proteome</keyword>
<evidence type="ECO:0000313" key="4">
    <source>
        <dbReference type="Proteomes" id="UP000306918"/>
    </source>
</evidence>
<feature type="transmembrane region" description="Helical" evidence="1">
    <location>
        <begin position="78"/>
        <end position="98"/>
    </location>
</feature>
<reference evidence="3 4" key="1">
    <citation type="submission" date="2019-04" db="EMBL/GenBank/DDBJ databases">
        <title>Niastella caeni sp. nov., isolated from activated sludge.</title>
        <authorList>
            <person name="Sheng M."/>
        </authorList>
    </citation>
    <scope>NUCLEOTIDE SEQUENCE [LARGE SCALE GENOMIC DNA]</scope>
    <source>
        <strain evidence="3 4">HX-2-15</strain>
    </source>
</reference>
<feature type="transmembrane region" description="Helical" evidence="1">
    <location>
        <begin position="140"/>
        <end position="159"/>
    </location>
</feature>
<dbReference type="Proteomes" id="UP000306918">
    <property type="component" value="Unassembled WGS sequence"/>
</dbReference>
<organism evidence="3 4">
    <name type="scientific">Niastella caeni</name>
    <dbReference type="NCBI Taxonomy" id="2569763"/>
    <lineage>
        <taxon>Bacteria</taxon>
        <taxon>Pseudomonadati</taxon>
        <taxon>Bacteroidota</taxon>
        <taxon>Chitinophagia</taxon>
        <taxon>Chitinophagales</taxon>
        <taxon>Chitinophagaceae</taxon>
        <taxon>Niastella</taxon>
    </lineage>
</organism>
<comment type="caution">
    <text evidence="3">The sequence shown here is derived from an EMBL/GenBank/DDBJ whole genome shotgun (WGS) entry which is preliminary data.</text>
</comment>
<dbReference type="InterPro" id="IPR017850">
    <property type="entry name" value="Alkaline_phosphatase_core_sf"/>
</dbReference>
<proteinExistence type="predicted"/>
<evidence type="ECO:0000259" key="2">
    <source>
        <dbReference type="Pfam" id="PF00884"/>
    </source>
</evidence>
<keyword evidence="1" id="KW-0812">Transmembrane</keyword>
<dbReference type="SUPFAM" id="SSF53649">
    <property type="entry name" value="Alkaline phosphatase-like"/>
    <property type="match status" value="1"/>
</dbReference>
<feature type="domain" description="Sulfatase N-terminal" evidence="2">
    <location>
        <begin position="231"/>
        <end position="486"/>
    </location>
</feature>
<evidence type="ECO:0000256" key="1">
    <source>
        <dbReference type="SAM" id="Phobius"/>
    </source>
</evidence>
<feature type="transmembrane region" description="Helical" evidence="1">
    <location>
        <begin position="50"/>
        <end position="71"/>
    </location>
</feature>
<dbReference type="RefSeq" id="WP_136580914.1">
    <property type="nucleotide sequence ID" value="NZ_STFF01000016.1"/>
</dbReference>
<accession>A0A4S8H8W3</accession>
<dbReference type="Gene3D" id="3.40.720.10">
    <property type="entry name" value="Alkaline Phosphatase, subunit A"/>
    <property type="match status" value="1"/>
</dbReference>
<feature type="transmembrane region" description="Helical" evidence="1">
    <location>
        <begin position="110"/>
        <end position="128"/>
    </location>
</feature>
<keyword evidence="1" id="KW-1133">Transmembrane helix</keyword>
<name>A0A4S8H8W3_9BACT</name>
<dbReference type="EMBL" id="STFF01000016">
    <property type="protein sequence ID" value="THU30439.1"/>
    <property type="molecule type" value="Genomic_DNA"/>
</dbReference>
<dbReference type="InterPro" id="IPR000917">
    <property type="entry name" value="Sulfatase_N"/>
</dbReference>
<dbReference type="OrthoDB" id="681113at2"/>
<evidence type="ECO:0000313" key="3">
    <source>
        <dbReference type="EMBL" id="THU30439.1"/>
    </source>
</evidence>